<dbReference type="OrthoDB" id="6058931at2759"/>
<name>A0A8S3VBQ7_MYTED</name>
<feature type="chain" id="PRO_5035741387" description="Olfactomedin-like domain-containing protein" evidence="4">
    <location>
        <begin position="16"/>
        <end position="509"/>
    </location>
</feature>
<evidence type="ECO:0000256" key="3">
    <source>
        <dbReference type="PROSITE-ProRule" id="PRU00446"/>
    </source>
</evidence>
<dbReference type="PROSITE" id="PS51132">
    <property type="entry name" value="OLF"/>
    <property type="match status" value="1"/>
</dbReference>
<keyword evidence="7" id="KW-1185">Reference proteome</keyword>
<feature type="signal peptide" evidence="4">
    <location>
        <begin position="1"/>
        <end position="15"/>
    </location>
</feature>
<evidence type="ECO:0000313" key="7">
    <source>
        <dbReference type="Proteomes" id="UP000683360"/>
    </source>
</evidence>
<dbReference type="SUPFAM" id="SSF101898">
    <property type="entry name" value="NHL repeat"/>
    <property type="match status" value="1"/>
</dbReference>
<protein>
    <recommendedName>
        <fullName evidence="5">Olfactomedin-like domain-containing protein</fullName>
    </recommendedName>
</protein>
<evidence type="ECO:0000256" key="1">
    <source>
        <dbReference type="ARBA" id="ARBA00004613"/>
    </source>
</evidence>
<comment type="caution">
    <text evidence="3">Lacks conserved residue(s) required for the propagation of feature annotation.</text>
</comment>
<evidence type="ECO:0000256" key="2">
    <source>
        <dbReference type="ARBA" id="ARBA00022525"/>
    </source>
</evidence>
<keyword evidence="4" id="KW-0732">Signal</keyword>
<dbReference type="AlphaFoldDB" id="A0A8S3VBQ7"/>
<dbReference type="InterPro" id="IPR050605">
    <property type="entry name" value="Olfactomedin-like_domain"/>
</dbReference>
<comment type="subcellular location">
    <subcellularLocation>
        <location evidence="1">Secreted</location>
    </subcellularLocation>
</comment>
<dbReference type="GO" id="GO:0005615">
    <property type="term" value="C:extracellular space"/>
    <property type="evidence" value="ECO:0007669"/>
    <property type="project" value="TreeGrafter"/>
</dbReference>
<dbReference type="PANTHER" id="PTHR23192:SF87">
    <property type="entry name" value="AMASSIN-3"/>
    <property type="match status" value="1"/>
</dbReference>
<evidence type="ECO:0000259" key="5">
    <source>
        <dbReference type="PROSITE" id="PS51132"/>
    </source>
</evidence>
<proteinExistence type="predicted"/>
<dbReference type="SMART" id="SM00284">
    <property type="entry name" value="OLF"/>
    <property type="match status" value="1"/>
</dbReference>
<dbReference type="Proteomes" id="UP000683360">
    <property type="component" value="Unassembled WGS sequence"/>
</dbReference>
<dbReference type="PANTHER" id="PTHR23192">
    <property type="entry name" value="OLFACTOMEDIN-RELATED"/>
    <property type="match status" value="1"/>
</dbReference>
<reference evidence="6" key="1">
    <citation type="submission" date="2021-03" db="EMBL/GenBank/DDBJ databases">
        <authorList>
            <person name="Bekaert M."/>
        </authorList>
    </citation>
    <scope>NUCLEOTIDE SEQUENCE</scope>
</reference>
<accession>A0A8S3VBQ7</accession>
<dbReference type="Pfam" id="PF02191">
    <property type="entry name" value="OLF"/>
    <property type="match status" value="1"/>
</dbReference>
<sequence>MRRIFIFTLFSSVFAVVPVKNDDCTYEFDMEHNLIYVSCSKNVSLTIKEKDGAISLIQDPDDHLWFETDDNGKNQLPDRFSSKSTKKLKDAARLLKRMKSTIGTRMGTLENITATLASGDSDLRNDLTNIKQYPPTSTLMRESMVAALQNQYTYLQHAMLALNAEMKEMVEMMSSVATAAQKSVRSQLAMNDKVQEDVLLILASLAKANVTKIERKTDFCPQELVSIRSDNIEIPVGIAQGSFAVDPIPGGQIWVTYGYSDINEIFQYKSLELLKYDVEKGTHKLPFFCEGTGHVVYKNSLYCHKGMSNKIVKYNLLQKKWEKEVALDNAGVHNKYPYQSGKFSDIDFAVDEKGLWVIYATTYSNGNIVIVKLNDDTLEILETWVTNIPKTKVGNAFMICGVMYATDSYENIPTFIKYSFNTNNGGSKVLKDNQIIFPNTIDDKFAKNYMLDYNPIQKKLYAWNHGRVEVYSVSSKSYYPFQVGANRVKRRNSRKKGKEIDSRKSYTFL</sequence>
<evidence type="ECO:0000313" key="6">
    <source>
        <dbReference type="EMBL" id="CAG2251074.1"/>
    </source>
</evidence>
<comment type="caution">
    <text evidence="6">The sequence shown here is derived from an EMBL/GenBank/DDBJ whole genome shotgun (WGS) entry which is preliminary data.</text>
</comment>
<gene>
    <name evidence="6" type="ORF">MEDL_62733</name>
</gene>
<dbReference type="EMBL" id="CAJPWZ010003073">
    <property type="protein sequence ID" value="CAG2251074.1"/>
    <property type="molecule type" value="Genomic_DNA"/>
</dbReference>
<dbReference type="InterPro" id="IPR003112">
    <property type="entry name" value="Olfac-like_dom"/>
</dbReference>
<evidence type="ECO:0000256" key="4">
    <source>
        <dbReference type="SAM" id="SignalP"/>
    </source>
</evidence>
<organism evidence="6 7">
    <name type="scientific">Mytilus edulis</name>
    <name type="common">Blue mussel</name>
    <dbReference type="NCBI Taxonomy" id="6550"/>
    <lineage>
        <taxon>Eukaryota</taxon>
        <taxon>Metazoa</taxon>
        <taxon>Spiralia</taxon>
        <taxon>Lophotrochozoa</taxon>
        <taxon>Mollusca</taxon>
        <taxon>Bivalvia</taxon>
        <taxon>Autobranchia</taxon>
        <taxon>Pteriomorphia</taxon>
        <taxon>Mytilida</taxon>
        <taxon>Mytiloidea</taxon>
        <taxon>Mytilidae</taxon>
        <taxon>Mytilinae</taxon>
        <taxon>Mytilus</taxon>
    </lineage>
</organism>
<feature type="domain" description="Olfactomedin-like" evidence="5">
    <location>
        <begin position="219"/>
        <end position="477"/>
    </location>
</feature>
<dbReference type="GO" id="GO:0007165">
    <property type="term" value="P:signal transduction"/>
    <property type="evidence" value="ECO:0007669"/>
    <property type="project" value="TreeGrafter"/>
</dbReference>
<keyword evidence="2" id="KW-0964">Secreted</keyword>